<feature type="domain" description="Rhodanese" evidence="1">
    <location>
        <begin position="69"/>
        <end position="139"/>
    </location>
</feature>
<dbReference type="SMART" id="SM00450">
    <property type="entry name" value="RHOD"/>
    <property type="match status" value="1"/>
</dbReference>
<proteinExistence type="predicted"/>
<dbReference type="InterPro" id="IPR036873">
    <property type="entry name" value="Rhodanese-like_dom_sf"/>
</dbReference>
<reference evidence="2 3" key="1">
    <citation type="submission" date="2020-08" db="EMBL/GenBank/DDBJ databases">
        <title>Genomic Encyclopedia of Type Strains, Phase IV (KMG-IV): sequencing the most valuable type-strain genomes for metagenomic binning, comparative biology and taxonomic classification.</title>
        <authorList>
            <person name="Goeker M."/>
        </authorList>
    </citation>
    <scope>NUCLEOTIDE SEQUENCE [LARGE SCALE GENOMIC DNA]</scope>
    <source>
        <strain evidence="2 3">DSM 103733</strain>
    </source>
</reference>
<evidence type="ECO:0000259" key="1">
    <source>
        <dbReference type="PROSITE" id="PS50206"/>
    </source>
</evidence>
<keyword evidence="2" id="KW-0808">Transferase</keyword>
<keyword evidence="3" id="KW-1185">Reference proteome</keyword>
<dbReference type="RefSeq" id="WP_050057870.1">
    <property type="nucleotide sequence ID" value="NZ_JACHEK010000001.1"/>
</dbReference>
<dbReference type="InterPro" id="IPR001763">
    <property type="entry name" value="Rhodanese-like_dom"/>
</dbReference>
<dbReference type="OrthoDB" id="9800872at2"/>
<dbReference type="PROSITE" id="PS50206">
    <property type="entry name" value="RHODANESE_3"/>
    <property type="match status" value="1"/>
</dbReference>
<organism evidence="2 3">
    <name type="scientific">Silvibacterium bohemicum</name>
    <dbReference type="NCBI Taxonomy" id="1577686"/>
    <lineage>
        <taxon>Bacteria</taxon>
        <taxon>Pseudomonadati</taxon>
        <taxon>Acidobacteriota</taxon>
        <taxon>Terriglobia</taxon>
        <taxon>Terriglobales</taxon>
        <taxon>Acidobacteriaceae</taxon>
        <taxon>Silvibacterium</taxon>
    </lineage>
</organism>
<sequence>MSLTLGVVGIAVVAAFALFYRARTVRRRELLERHSITPEDLHTLLTAQQDVHLYDLRVPLDVLTDAEIIPGAQRMSPKEVRDNPNLIPKEQTAVVYCTCPGEESSREVLGRALKLGYSQVRFLRGGLAAWKAKGYQVEPYSQPFHLDTAQSQ</sequence>
<accession>A0A841JXF3</accession>
<name>A0A841JXF3_9BACT</name>
<gene>
    <name evidence="2" type="ORF">HNQ77_000612</name>
</gene>
<dbReference type="Gene3D" id="3.40.250.10">
    <property type="entry name" value="Rhodanese-like domain"/>
    <property type="match status" value="1"/>
</dbReference>
<dbReference type="EMBL" id="JACHEK010000001">
    <property type="protein sequence ID" value="MBB6142674.1"/>
    <property type="molecule type" value="Genomic_DNA"/>
</dbReference>
<protein>
    <submittedName>
        <fullName evidence="2">Rhodanese-related sulfurtransferase</fullName>
    </submittedName>
</protein>
<evidence type="ECO:0000313" key="3">
    <source>
        <dbReference type="Proteomes" id="UP000538666"/>
    </source>
</evidence>
<dbReference type="GO" id="GO:0016740">
    <property type="term" value="F:transferase activity"/>
    <property type="evidence" value="ECO:0007669"/>
    <property type="project" value="UniProtKB-KW"/>
</dbReference>
<dbReference type="AlphaFoldDB" id="A0A841JXF3"/>
<comment type="caution">
    <text evidence="2">The sequence shown here is derived from an EMBL/GenBank/DDBJ whole genome shotgun (WGS) entry which is preliminary data.</text>
</comment>
<dbReference type="SUPFAM" id="SSF52821">
    <property type="entry name" value="Rhodanese/Cell cycle control phosphatase"/>
    <property type="match status" value="1"/>
</dbReference>
<dbReference type="Proteomes" id="UP000538666">
    <property type="component" value="Unassembled WGS sequence"/>
</dbReference>
<dbReference type="Pfam" id="PF00581">
    <property type="entry name" value="Rhodanese"/>
    <property type="match status" value="1"/>
</dbReference>
<evidence type="ECO:0000313" key="2">
    <source>
        <dbReference type="EMBL" id="MBB6142674.1"/>
    </source>
</evidence>